<evidence type="ECO:0000313" key="1">
    <source>
        <dbReference type="EMBL" id="SVD65020.1"/>
    </source>
</evidence>
<feature type="non-terminal residue" evidence="1">
    <location>
        <position position="1"/>
    </location>
</feature>
<accession>A0A382X2C4</accession>
<dbReference type="AlphaFoldDB" id="A0A382X2C4"/>
<proteinExistence type="predicted"/>
<reference evidence="1" key="1">
    <citation type="submission" date="2018-05" db="EMBL/GenBank/DDBJ databases">
        <authorList>
            <person name="Lanie J.A."/>
            <person name="Ng W.-L."/>
            <person name="Kazmierczak K.M."/>
            <person name="Andrzejewski T.M."/>
            <person name="Davidsen T.M."/>
            <person name="Wayne K.J."/>
            <person name="Tettelin H."/>
            <person name="Glass J.I."/>
            <person name="Rusch D."/>
            <person name="Podicherti R."/>
            <person name="Tsui H.-C.T."/>
            <person name="Winkler M.E."/>
        </authorList>
    </citation>
    <scope>NUCLEOTIDE SEQUENCE</scope>
</reference>
<protein>
    <submittedName>
        <fullName evidence="1">Uncharacterized protein</fullName>
    </submittedName>
</protein>
<organism evidence="1">
    <name type="scientific">marine metagenome</name>
    <dbReference type="NCBI Taxonomy" id="408172"/>
    <lineage>
        <taxon>unclassified sequences</taxon>
        <taxon>metagenomes</taxon>
        <taxon>ecological metagenomes</taxon>
    </lineage>
</organism>
<name>A0A382X2C4_9ZZZZ</name>
<dbReference type="EMBL" id="UINC01164262">
    <property type="protein sequence ID" value="SVD65020.1"/>
    <property type="molecule type" value="Genomic_DNA"/>
</dbReference>
<sequence length="79" mass="9530">IDFSSIPNNSNFWYYEYLEDNNTSKFYRLGDKQSLLNKFEEIKEKKINYHPIILREKIRLSLKKLLSSTVLDRTKKISL</sequence>
<gene>
    <name evidence="1" type="ORF">METZ01_LOCUS417874</name>
</gene>